<gene>
    <name evidence="1" type="ORF">CBYS24578_00004590</name>
</gene>
<keyword evidence="2" id="KW-1185">Reference proteome</keyword>
<dbReference type="AlphaFoldDB" id="A0A9N9UKK4"/>
<dbReference type="Proteomes" id="UP000754883">
    <property type="component" value="Unassembled WGS sequence"/>
</dbReference>
<name>A0A9N9UKK4_9HYPO</name>
<protein>
    <submittedName>
        <fullName evidence="1">Uncharacterized protein</fullName>
    </submittedName>
</protein>
<evidence type="ECO:0000313" key="1">
    <source>
        <dbReference type="EMBL" id="CAG9994012.1"/>
    </source>
</evidence>
<evidence type="ECO:0000313" key="2">
    <source>
        <dbReference type="Proteomes" id="UP000754883"/>
    </source>
</evidence>
<dbReference type="OrthoDB" id="5427059at2759"/>
<accession>A0A9N9UKK4</accession>
<dbReference type="EMBL" id="CABFNO020001523">
    <property type="protein sequence ID" value="CAG9994012.1"/>
    <property type="molecule type" value="Genomic_DNA"/>
</dbReference>
<organism evidence="1 2">
    <name type="scientific">Clonostachys byssicola</name>
    <dbReference type="NCBI Taxonomy" id="160290"/>
    <lineage>
        <taxon>Eukaryota</taxon>
        <taxon>Fungi</taxon>
        <taxon>Dikarya</taxon>
        <taxon>Ascomycota</taxon>
        <taxon>Pezizomycotina</taxon>
        <taxon>Sordariomycetes</taxon>
        <taxon>Hypocreomycetidae</taxon>
        <taxon>Hypocreales</taxon>
        <taxon>Bionectriaceae</taxon>
        <taxon>Clonostachys</taxon>
    </lineage>
</organism>
<proteinExistence type="predicted"/>
<sequence length="441" mass="50191">MECAPATQQSYLHRMAPELIRAILCSVEGLDGLRCAILTCRLFYDVFSRTPSAIVHQVFFNELDTNHVRREAIAALYASKLALSNPTISLIQAFFQDHLEQRNEFDTQLTIEEAAGASRLHAVVSSLAEEFSKTTLLKLAAACRHDSHTLELLTSEKARIMRALYMAEIFFNLFRTTSSNIPEAAQRQCMNDFLVHFTPLEVEQLACVHDFLFRKVSPVFNDVAAHDVLWGEFQVEPAQWLGSPELQLFLFKGLVAIKRVAAAKTYAEQQKLFNNIPGTRRLNLHRALKEVNYKGSTTEDASIPGPSASEDYNQGPFAAWKWAQKLEPLTNRAMLRSLGYAMWDQERLDKLGILQEQEWQPQCLVRDSLPIDSPVREVTDERWLASWRERSRIHEQGGTGWWDFDDESQVVWPGRKRGSVADNTPTSLDEAKRAILALKRI</sequence>
<reference evidence="1" key="1">
    <citation type="submission" date="2021-10" db="EMBL/GenBank/DDBJ databases">
        <authorList>
            <person name="Piombo E."/>
        </authorList>
    </citation>
    <scope>NUCLEOTIDE SEQUENCE</scope>
</reference>
<comment type="caution">
    <text evidence="1">The sequence shown here is derived from an EMBL/GenBank/DDBJ whole genome shotgun (WGS) entry which is preliminary data.</text>
</comment>